<proteinExistence type="predicted"/>
<protein>
    <recommendedName>
        <fullName evidence="3">Phenylacetate--CoA ligase family protein</fullName>
    </recommendedName>
</protein>
<keyword evidence="2" id="KW-1185">Reference proteome</keyword>
<evidence type="ECO:0000313" key="2">
    <source>
        <dbReference type="Proteomes" id="UP001596074"/>
    </source>
</evidence>
<gene>
    <name evidence="1" type="ORF">ACFPZN_46600</name>
</gene>
<evidence type="ECO:0008006" key="3">
    <source>
        <dbReference type="Google" id="ProtNLM"/>
    </source>
</evidence>
<accession>A0ABW1AF62</accession>
<dbReference type="SUPFAM" id="SSF56801">
    <property type="entry name" value="Acetyl-CoA synthetase-like"/>
    <property type="match status" value="1"/>
</dbReference>
<organism evidence="1 2">
    <name type="scientific">Actinomadura rugatobispora</name>
    <dbReference type="NCBI Taxonomy" id="1994"/>
    <lineage>
        <taxon>Bacteria</taxon>
        <taxon>Bacillati</taxon>
        <taxon>Actinomycetota</taxon>
        <taxon>Actinomycetes</taxon>
        <taxon>Streptosporangiales</taxon>
        <taxon>Thermomonosporaceae</taxon>
        <taxon>Actinomadura</taxon>
    </lineage>
</organism>
<name>A0ABW1AF62_9ACTN</name>
<dbReference type="PANTHER" id="PTHR36932">
    <property type="entry name" value="CAPSULAR POLYSACCHARIDE BIOSYNTHESIS PROTEIN"/>
    <property type="match status" value="1"/>
</dbReference>
<evidence type="ECO:0000313" key="1">
    <source>
        <dbReference type="EMBL" id="MFC5753132.1"/>
    </source>
</evidence>
<reference evidence="2" key="1">
    <citation type="journal article" date="2019" name="Int. J. Syst. Evol. Microbiol.">
        <title>The Global Catalogue of Microorganisms (GCM) 10K type strain sequencing project: providing services to taxonomists for standard genome sequencing and annotation.</title>
        <authorList>
            <consortium name="The Broad Institute Genomics Platform"/>
            <consortium name="The Broad Institute Genome Sequencing Center for Infectious Disease"/>
            <person name="Wu L."/>
            <person name="Ma J."/>
        </authorList>
    </citation>
    <scope>NUCLEOTIDE SEQUENCE [LARGE SCALE GENOMIC DNA]</scope>
    <source>
        <strain evidence="2">KCTC 42087</strain>
    </source>
</reference>
<dbReference type="EMBL" id="JBHSON010000104">
    <property type="protein sequence ID" value="MFC5753132.1"/>
    <property type="molecule type" value="Genomic_DNA"/>
</dbReference>
<dbReference type="InterPro" id="IPR042099">
    <property type="entry name" value="ANL_N_sf"/>
</dbReference>
<sequence>MTLAAKPSAVRVLADAWTAKRRGERAMSERQRARLAALVAHTRTRSPYYRRLYQEQGVPAEVGDLAALPITGKSALMDAFDDWVTDPAVLLDEARAFADDPEMIGRPFADRYTLTTTSGTTGTHGIFLQDARAAAVTGAMMARMLTGWLTVRDAARIAARGGRMALVVPEGGHFASTVAAARLRGRSRVAALSVHQPLEELVEALNAFRPAVLAPYASVGALLATAAEAGRLRIDPALVILTAEGLPVPEYERISRALGGAKVRTSWAANECPFLSYGCTAGWLHVNADWAVVEPVDEHYRPVPPGEPSHTVLLTNLANHLQPILRYDLGDAVVVRPDPCPCGNPGPALRVQGRAADLLTFPGPNGAPVTLAPLPLATLLEAVPGLELFQIVQTNPTTLRLRLLPAPGTDHEALWRTTQTRLSELLARHRLGHVRVERAAEPPQYGTGGKIRAVIPIAGPATKAGMVGPEGTCPPV</sequence>
<dbReference type="Gene3D" id="3.40.50.12780">
    <property type="entry name" value="N-terminal domain of ligase-like"/>
    <property type="match status" value="1"/>
</dbReference>
<comment type="caution">
    <text evidence="1">The sequence shown here is derived from an EMBL/GenBank/DDBJ whole genome shotgun (WGS) entry which is preliminary data.</text>
</comment>
<dbReference type="RefSeq" id="WP_378289836.1">
    <property type="nucleotide sequence ID" value="NZ_JBHSON010000104.1"/>
</dbReference>
<dbReference type="PANTHER" id="PTHR36932:SF1">
    <property type="entry name" value="CAPSULAR POLYSACCHARIDE BIOSYNTHESIS PROTEIN"/>
    <property type="match status" value="1"/>
</dbReference>
<dbReference type="Proteomes" id="UP001596074">
    <property type="component" value="Unassembled WGS sequence"/>
</dbReference>
<dbReference type="InterPro" id="IPR053158">
    <property type="entry name" value="CapK_Type1_Caps_Biosynth"/>
</dbReference>